<evidence type="ECO:0000313" key="1">
    <source>
        <dbReference type="EMBL" id="MBJ8390944.1"/>
    </source>
</evidence>
<name>A0ABS1A531_9ENTR</name>
<dbReference type="EMBL" id="JADWNA010000006">
    <property type="protein sequence ID" value="MBJ8390944.1"/>
    <property type="molecule type" value="Genomic_DNA"/>
</dbReference>
<comment type="caution">
    <text evidence="1">The sequence shown here is derived from an EMBL/GenBank/DDBJ whole genome shotgun (WGS) entry which is preliminary data.</text>
</comment>
<proteinExistence type="predicted"/>
<protein>
    <submittedName>
        <fullName evidence="1">Uncharacterized protein</fullName>
    </submittedName>
</protein>
<evidence type="ECO:0000313" key="2">
    <source>
        <dbReference type="Proteomes" id="UP001318920"/>
    </source>
</evidence>
<sequence length="92" mass="10129">MKIFITDNDGNLIPVDGKSVVIELNNGKTIEIAEEYGRDNIPEGINLWGGREPSPSLPFEEIKARTESLGVYPLAANALHVFPYKISSKNES</sequence>
<reference evidence="1 2" key="1">
    <citation type="submission" date="2020-11" db="EMBL/GenBank/DDBJ databases">
        <title>Enhanced detection system for hospital associated transmission using whole genome sequencing surveillance.</title>
        <authorList>
            <person name="Harrison L.H."/>
            <person name="Van Tyne D."/>
            <person name="Marsh J.W."/>
            <person name="Griffith M.P."/>
            <person name="Snyder D.J."/>
            <person name="Cooper V.S."/>
            <person name="Mustapha M."/>
        </authorList>
    </citation>
    <scope>NUCLEOTIDE SEQUENCE [LARGE SCALE GENOMIC DNA]</scope>
    <source>
        <strain evidence="1 2">CB00171</strain>
    </source>
</reference>
<gene>
    <name evidence="1" type="ORF">I6M80_11880</name>
</gene>
<keyword evidence="2" id="KW-1185">Reference proteome</keyword>
<dbReference type="Proteomes" id="UP001318920">
    <property type="component" value="Unassembled WGS sequence"/>
</dbReference>
<dbReference type="RefSeq" id="WP_110498276.1">
    <property type="nucleotide sequence ID" value="NZ_JADWNA010000006.1"/>
</dbReference>
<accession>A0ABS1A531</accession>
<organism evidence="1 2">
    <name type="scientific">Citrobacter cronae</name>
    <dbReference type="NCBI Taxonomy" id="1748967"/>
    <lineage>
        <taxon>Bacteria</taxon>
        <taxon>Pseudomonadati</taxon>
        <taxon>Pseudomonadota</taxon>
        <taxon>Gammaproteobacteria</taxon>
        <taxon>Enterobacterales</taxon>
        <taxon>Enterobacteriaceae</taxon>
        <taxon>Citrobacter</taxon>
        <taxon>Citrobacter freundii complex</taxon>
    </lineage>
</organism>